<dbReference type="CDD" id="cd13136">
    <property type="entry name" value="MATE_DinF_like"/>
    <property type="match status" value="1"/>
</dbReference>
<feature type="transmembrane region" description="Helical" evidence="7">
    <location>
        <begin position="172"/>
        <end position="191"/>
    </location>
</feature>
<dbReference type="Pfam" id="PF01554">
    <property type="entry name" value="MatE"/>
    <property type="match status" value="2"/>
</dbReference>
<feature type="transmembrane region" description="Helical" evidence="7">
    <location>
        <begin position="391"/>
        <end position="409"/>
    </location>
</feature>
<keyword evidence="3" id="KW-0813">Transport</keyword>
<comment type="caution">
    <text evidence="8">The sequence shown here is derived from an EMBL/GenBank/DDBJ whole genome shotgun (WGS) entry which is preliminary data.</text>
</comment>
<dbReference type="PANTHER" id="PTHR43298:SF2">
    <property type="entry name" value="FMN_FAD EXPORTER YEEO-RELATED"/>
    <property type="match status" value="1"/>
</dbReference>
<evidence type="ECO:0000313" key="9">
    <source>
        <dbReference type="Proteomes" id="UP000269689"/>
    </source>
</evidence>
<evidence type="ECO:0000313" key="8">
    <source>
        <dbReference type="EMBL" id="RPE66321.1"/>
    </source>
</evidence>
<dbReference type="EMBL" id="RKQK01000003">
    <property type="protein sequence ID" value="RPE66321.1"/>
    <property type="molecule type" value="Genomic_DNA"/>
</dbReference>
<dbReference type="InterPro" id="IPR044644">
    <property type="entry name" value="DinF-like"/>
</dbReference>
<dbReference type="Proteomes" id="UP000269689">
    <property type="component" value="Unassembled WGS sequence"/>
</dbReference>
<evidence type="ECO:0000256" key="2">
    <source>
        <dbReference type="ARBA" id="ARBA00010199"/>
    </source>
</evidence>
<evidence type="ECO:0000256" key="3">
    <source>
        <dbReference type="ARBA" id="ARBA00022448"/>
    </source>
</evidence>
<keyword evidence="4 7" id="KW-0812">Transmembrane</keyword>
<keyword evidence="9" id="KW-1185">Reference proteome</keyword>
<proteinExistence type="inferred from homology"/>
<evidence type="ECO:0000256" key="5">
    <source>
        <dbReference type="ARBA" id="ARBA00022989"/>
    </source>
</evidence>
<dbReference type="AlphaFoldDB" id="A0A3N4UGF5"/>
<evidence type="ECO:0000256" key="1">
    <source>
        <dbReference type="ARBA" id="ARBA00004141"/>
    </source>
</evidence>
<feature type="transmembrane region" description="Helical" evidence="7">
    <location>
        <begin position="284"/>
        <end position="304"/>
    </location>
</feature>
<feature type="transmembrane region" description="Helical" evidence="7">
    <location>
        <begin position="94"/>
        <end position="118"/>
    </location>
</feature>
<dbReference type="InterPro" id="IPR002528">
    <property type="entry name" value="MATE_fam"/>
</dbReference>
<dbReference type="OrthoDB" id="9789527at2"/>
<name>A0A3N4UGF5_9RHOB</name>
<gene>
    <name evidence="8" type="ORF">EDD53_2023</name>
</gene>
<comment type="subcellular location">
    <subcellularLocation>
        <location evidence="1">Membrane</location>
        <topology evidence="1">Multi-pass membrane protein</topology>
    </subcellularLocation>
</comment>
<comment type="similarity">
    <text evidence="2">Belongs to the multi antimicrobial extrusion (MATE) (TC 2.A.66.1) family.</text>
</comment>
<feature type="transmembrane region" description="Helical" evidence="7">
    <location>
        <begin position="251"/>
        <end position="278"/>
    </location>
</feature>
<dbReference type="GO" id="GO:0042910">
    <property type="term" value="F:xenobiotic transmembrane transporter activity"/>
    <property type="evidence" value="ECO:0007669"/>
    <property type="project" value="InterPro"/>
</dbReference>
<dbReference type="PANTHER" id="PTHR43298">
    <property type="entry name" value="MULTIDRUG RESISTANCE PROTEIN NORM-RELATED"/>
    <property type="match status" value="1"/>
</dbReference>
<evidence type="ECO:0000256" key="7">
    <source>
        <dbReference type="SAM" id="Phobius"/>
    </source>
</evidence>
<feature type="transmembrane region" description="Helical" evidence="7">
    <location>
        <begin position="138"/>
        <end position="160"/>
    </location>
</feature>
<feature type="transmembrane region" description="Helical" evidence="7">
    <location>
        <begin position="49"/>
        <end position="73"/>
    </location>
</feature>
<dbReference type="GO" id="GO:0005886">
    <property type="term" value="C:plasma membrane"/>
    <property type="evidence" value="ECO:0007669"/>
    <property type="project" value="TreeGrafter"/>
</dbReference>
<feature type="transmembrane region" description="Helical" evidence="7">
    <location>
        <begin position="358"/>
        <end position="379"/>
    </location>
</feature>
<feature type="transmembrane region" description="Helical" evidence="7">
    <location>
        <begin position="197"/>
        <end position="215"/>
    </location>
</feature>
<sequence>MTEFPAQAAAPLTHKRILSIAVPIVLANATVPILGAVDTGVVGQMGQAAPIGAVGIGTVILASVYWLFGFLRMGTTGLVAQARGANEHGEVSALLMRAILIGFMAGIALIVLQVPILWGAFRLAPASEEVETLARSYIQIRIFSAPFAISIFGLTGWLIASERTKAVLILQLWMNGLNIILDIWFVLGLGWGVEGVALATVISEVTGAAFGLFLARSAMKHPDWKSWAKVFDPKRLVNMARVNTDIMIRSILLLSIMVSFAFFGAGFGDVTLAANHILMQFIEITAYALDGFAFTAEVIVGQALGAKSRQVLRRGAIMASLWGGGAALILAASFALFGAGIIDTMTTAEAVQAEARRYLPWMVSVPILGLAAWMLDGVFIGATRTRDMRNMSFVSLAVYIACVYSLIPIFGNHGLWASLVISYVVRAVALGWKYPALEQQAATYPVPSRFD</sequence>
<organism evidence="8 9">
    <name type="scientific">Pacificibacter maritimus</name>
    <dbReference type="NCBI Taxonomy" id="762213"/>
    <lineage>
        <taxon>Bacteria</taxon>
        <taxon>Pseudomonadati</taxon>
        <taxon>Pseudomonadota</taxon>
        <taxon>Alphaproteobacteria</taxon>
        <taxon>Rhodobacterales</taxon>
        <taxon>Roseobacteraceae</taxon>
        <taxon>Pacificibacter</taxon>
    </lineage>
</organism>
<dbReference type="RefSeq" id="WP_123793082.1">
    <property type="nucleotide sequence ID" value="NZ_RKQK01000003.1"/>
</dbReference>
<keyword evidence="6 7" id="KW-0472">Membrane</keyword>
<dbReference type="NCBIfam" id="TIGR00797">
    <property type="entry name" value="matE"/>
    <property type="match status" value="1"/>
</dbReference>
<dbReference type="GO" id="GO:0015297">
    <property type="term" value="F:antiporter activity"/>
    <property type="evidence" value="ECO:0007669"/>
    <property type="project" value="InterPro"/>
</dbReference>
<feature type="transmembrane region" description="Helical" evidence="7">
    <location>
        <begin position="316"/>
        <end position="338"/>
    </location>
</feature>
<feature type="transmembrane region" description="Helical" evidence="7">
    <location>
        <begin position="17"/>
        <end position="37"/>
    </location>
</feature>
<protein>
    <submittedName>
        <fullName evidence="8">MATE family multidrug resistance protein</fullName>
    </submittedName>
</protein>
<reference evidence="8 9" key="1">
    <citation type="submission" date="2018-11" db="EMBL/GenBank/DDBJ databases">
        <title>Genomic Encyclopedia of Type Strains, Phase IV (KMG-IV): sequencing the most valuable type-strain genomes for metagenomic binning, comparative biology and taxonomic classification.</title>
        <authorList>
            <person name="Goeker M."/>
        </authorList>
    </citation>
    <scope>NUCLEOTIDE SEQUENCE [LARGE SCALE GENOMIC DNA]</scope>
    <source>
        <strain evidence="8 9">DSM 104731</strain>
    </source>
</reference>
<accession>A0A3N4UGF5</accession>
<evidence type="ECO:0000256" key="6">
    <source>
        <dbReference type="ARBA" id="ARBA00023136"/>
    </source>
</evidence>
<evidence type="ECO:0000256" key="4">
    <source>
        <dbReference type="ARBA" id="ARBA00022692"/>
    </source>
</evidence>
<keyword evidence="5 7" id="KW-1133">Transmembrane helix</keyword>
<dbReference type="InterPro" id="IPR050222">
    <property type="entry name" value="MATE_MdtK"/>
</dbReference>